<gene>
    <name evidence="10" type="ORF">C1H46_008317</name>
</gene>
<sequence length="792" mass="87855">MVTMAELEDQGPAMRALGSLFKLTEVFLCDDGSKETKDRSFSMSRPKPAGDGGDECGTLPEDMELTDQMNALGLPVSFNTNKEKRNRKTEGRRKGMRLKQTDSSLDVVRGAMEPSKVSEGETVSPMIFNGSTSSSLCCLPMMGQSESSSSDVAAGAVEFQCPSVEGDNPENSTEITGDAVEEQDRDGILAVVCNDAQGCDPLHSGHLLNDIMRIAVSSTDLDAGRCPESCSADAAVGNDETESGEILTEHDHLECSLVASHEAELTKTCEDYIPEPRGVSESISYSMCSEVLDPDGTDCQDNGDSGDWMVYWDSYYMRNYFYNIKTHTSTWYPPPGMEYLASIDAICKPNDVISEVMEIDVSTDSKTTDLCSVSKTDSFQESITQDVSQGQPYHEISGGIELTVDTSMSETTLSTVTVSRCPVHSDEIDENNNTCNDGNASCFSSDVQDHISSIRNKIKQLISDDFCNSGLQPILAEQIDEQSTIELNNEPIEPNFCEETLKDCEDFDAFQILNTSSLSHTYTDEVSEDSNMYSGNEVLASNQLEIQLDPAVQKRKKKVRRKKIQRKLSNENKELLFEELFKEFSADMGKYWCQRYLLFSKYDDGIKMDEEGWFSVTPELLARHHAERCGSDVIIDCFTGVGGNSIQFAQISKHVIAIDIDPTKIDYAQRNAAIYGVDDRIDFITGDFFRLAPKLKADTVFLSPPWGGPGYAKVETYDMKTMLKPHDGYFLFNIAKEVASRIVMFLPRNVDVNQLAEIALSGSRPWSLEVEKNFLNGKLKGITAYFSDMARR</sequence>
<dbReference type="InterPro" id="IPR019012">
    <property type="entry name" value="RNA_cap_Gua-N2-MeTrfase"/>
</dbReference>
<evidence type="ECO:0000256" key="8">
    <source>
        <dbReference type="SAM" id="MobiDB-lite"/>
    </source>
</evidence>
<evidence type="ECO:0000259" key="9">
    <source>
        <dbReference type="PROSITE" id="PS50020"/>
    </source>
</evidence>
<proteinExistence type="inferred from homology"/>
<comment type="caution">
    <text evidence="10">The sequence shown here is derived from an EMBL/GenBank/DDBJ whole genome shotgun (WGS) entry which is preliminary data.</text>
</comment>
<dbReference type="PANTHER" id="PTHR14741">
    <property type="entry name" value="S-ADENOSYLMETHIONINE-DEPENDENT METHYLTRANSFERASE RELATED"/>
    <property type="match status" value="1"/>
</dbReference>
<evidence type="ECO:0000256" key="6">
    <source>
        <dbReference type="ARBA" id="ARBA00049075"/>
    </source>
</evidence>
<organism evidence="10 11">
    <name type="scientific">Malus baccata</name>
    <name type="common">Siberian crab apple</name>
    <name type="synonym">Pyrus baccata</name>
    <dbReference type="NCBI Taxonomy" id="106549"/>
    <lineage>
        <taxon>Eukaryota</taxon>
        <taxon>Viridiplantae</taxon>
        <taxon>Streptophyta</taxon>
        <taxon>Embryophyta</taxon>
        <taxon>Tracheophyta</taxon>
        <taxon>Spermatophyta</taxon>
        <taxon>Magnoliopsida</taxon>
        <taxon>eudicotyledons</taxon>
        <taxon>Gunneridae</taxon>
        <taxon>Pentapetalae</taxon>
        <taxon>rosids</taxon>
        <taxon>fabids</taxon>
        <taxon>Rosales</taxon>
        <taxon>Rosaceae</taxon>
        <taxon>Amygdaloideae</taxon>
        <taxon>Maleae</taxon>
        <taxon>Malus</taxon>
    </lineage>
</organism>
<dbReference type="FunFam" id="3.40.50.150:FF:000305">
    <property type="entry name" value="S-adenosyl-L-methionine-dependent methyltransferase superfamily protein"/>
    <property type="match status" value="1"/>
</dbReference>
<dbReference type="PROSITE" id="PS50020">
    <property type="entry name" value="WW_DOMAIN_2"/>
    <property type="match status" value="1"/>
</dbReference>
<dbReference type="Proteomes" id="UP000315295">
    <property type="component" value="Unassembled WGS sequence"/>
</dbReference>
<evidence type="ECO:0000256" key="4">
    <source>
        <dbReference type="ARBA" id="ARBA00048740"/>
    </source>
</evidence>
<feature type="domain" description="WW" evidence="9">
    <location>
        <begin position="308"/>
        <end position="336"/>
    </location>
</feature>
<dbReference type="CDD" id="cd00201">
    <property type="entry name" value="WW"/>
    <property type="match status" value="1"/>
</dbReference>
<dbReference type="Gene3D" id="3.40.50.150">
    <property type="entry name" value="Vaccinia Virus protein VP39"/>
    <property type="match status" value="1"/>
</dbReference>
<dbReference type="Pfam" id="PF09445">
    <property type="entry name" value="Methyltransf_15"/>
    <property type="match status" value="1"/>
</dbReference>
<dbReference type="GO" id="GO:0071164">
    <property type="term" value="F:RNA cap trimethylguanosine synthase activity"/>
    <property type="evidence" value="ECO:0007669"/>
    <property type="project" value="TreeGrafter"/>
</dbReference>
<dbReference type="EMBL" id="VIEB01000111">
    <property type="protein sequence ID" value="TQE06007.1"/>
    <property type="molecule type" value="Genomic_DNA"/>
</dbReference>
<evidence type="ECO:0000313" key="10">
    <source>
        <dbReference type="EMBL" id="TQE06007.1"/>
    </source>
</evidence>
<evidence type="ECO:0000256" key="3">
    <source>
        <dbReference type="ARBA" id="ARBA00047418"/>
    </source>
</evidence>
<protein>
    <recommendedName>
        <fullName evidence="1">Trimethylguanosine synthase</fullName>
    </recommendedName>
    <alternativeName>
        <fullName evidence="7">Cap-specific guanine-N(2) methyltransferase</fullName>
    </alternativeName>
</protein>
<evidence type="ECO:0000256" key="1">
    <source>
        <dbReference type="ARBA" id="ARBA00018517"/>
    </source>
</evidence>
<comment type="catalytic activity">
    <reaction evidence="4">
        <text>a 5'-end (N(7)-methyl 5'-triphosphoguanosine)-ribonucleoside in snoRNA + S-adenosyl-L-methionine = a 5'-end (N(2),N(7)-dimethyl 5'-triphosphoguanosine)-ribonucleoside in snoRNA + S-adenosyl-L-homocysteine + H(+)</text>
        <dbReference type="Rhea" id="RHEA:78475"/>
        <dbReference type="Rhea" id="RHEA-COMP:19086"/>
        <dbReference type="Rhea" id="RHEA-COMP:19088"/>
        <dbReference type="ChEBI" id="CHEBI:15378"/>
        <dbReference type="ChEBI" id="CHEBI:57856"/>
        <dbReference type="ChEBI" id="CHEBI:59789"/>
        <dbReference type="ChEBI" id="CHEBI:156461"/>
        <dbReference type="ChEBI" id="CHEBI:172880"/>
    </reaction>
    <physiologicalReaction direction="left-to-right" evidence="4">
        <dbReference type="Rhea" id="RHEA:78476"/>
    </physiologicalReaction>
</comment>
<dbReference type="Gene3D" id="2.20.70.10">
    <property type="match status" value="1"/>
</dbReference>
<reference evidence="10 11" key="1">
    <citation type="journal article" date="2019" name="G3 (Bethesda)">
        <title>Sequencing of a Wild Apple (Malus baccata) Genome Unravels the Differences Between Cultivated and Wild Apple Species Regarding Disease Resistance and Cold Tolerance.</title>
        <authorList>
            <person name="Chen X."/>
        </authorList>
    </citation>
    <scope>NUCLEOTIDE SEQUENCE [LARGE SCALE GENOMIC DNA]</scope>
    <source>
        <strain evidence="11">cv. Shandingzi</strain>
        <tissue evidence="10">Leaves</tissue>
    </source>
</reference>
<dbReference type="InterPro" id="IPR029063">
    <property type="entry name" value="SAM-dependent_MTases_sf"/>
</dbReference>
<dbReference type="AlphaFoldDB" id="A0A540N4M3"/>
<accession>A0A540N4M3</accession>
<evidence type="ECO:0000256" key="2">
    <source>
        <dbReference type="ARBA" id="ARBA00025783"/>
    </source>
</evidence>
<dbReference type="SUPFAM" id="SSF53335">
    <property type="entry name" value="S-adenosyl-L-methionine-dependent methyltransferases"/>
    <property type="match status" value="1"/>
</dbReference>
<name>A0A540N4M3_MALBA</name>
<comment type="catalytic activity">
    <reaction evidence="6">
        <text>a 5'-end (N(7)-methyl 5'-triphosphoguanosine)-ribonucleoside in snRNA + S-adenosyl-L-methionine = a 5'-end (N(2),N(7)-dimethyl 5'-triphosphoguanosine)-ribonucleoside in snRNA + S-adenosyl-L-homocysteine + H(+)</text>
        <dbReference type="Rhea" id="RHEA:78471"/>
        <dbReference type="Rhea" id="RHEA-COMP:19085"/>
        <dbReference type="Rhea" id="RHEA-COMP:19087"/>
        <dbReference type="ChEBI" id="CHEBI:15378"/>
        <dbReference type="ChEBI" id="CHEBI:57856"/>
        <dbReference type="ChEBI" id="CHEBI:59789"/>
        <dbReference type="ChEBI" id="CHEBI:156461"/>
        <dbReference type="ChEBI" id="CHEBI:172880"/>
    </reaction>
    <physiologicalReaction direction="left-to-right" evidence="6">
        <dbReference type="Rhea" id="RHEA:78472"/>
    </physiologicalReaction>
</comment>
<dbReference type="PROSITE" id="PS01159">
    <property type="entry name" value="WW_DOMAIN_1"/>
    <property type="match status" value="1"/>
</dbReference>
<evidence type="ECO:0000313" key="11">
    <source>
        <dbReference type="Proteomes" id="UP000315295"/>
    </source>
</evidence>
<dbReference type="GO" id="GO:0005634">
    <property type="term" value="C:nucleus"/>
    <property type="evidence" value="ECO:0007669"/>
    <property type="project" value="TreeGrafter"/>
</dbReference>
<comment type="catalytic activity">
    <reaction evidence="3">
        <text>a 5'-end (N(2),N(7)-dimethyl 5'-triphosphoguanosine)-ribonucleoside in snoRNA + S-adenosyl-L-methionine = a 5'-end (N(2),N(2),N(7)-trimethyl 5'-triphosphoguanosine)-ribonucleoside in snoRNA + S-adenosyl-L-homocysteine + H(+)</text>
        <dbReference type="Rhea" id="RHEA:78507"/>
        <dbReference type="Rhea" id="RHEA-COMP:19088"/>
        <dbReference type="Rhea" id="RHEA-COMP:19090"/>
        <dbReference type="ChEBI" id="CHEBI:15378"/>
        <dbReference type="ChEBI" id="CHEBI:57856"/>
        <dbReference type="ChEBI" id="CHEBI:59789"/>
        <dbReference type="ChEBI" id="CHEBI:167623"/>
        <dbReference type="ChEBI" id="CHEBI:172880"/>
    </reaction>
    <physiologicalReaction direction="left-to-right" evidence="3">
        <dbReference type="Rhea" id="RHEA:78508"/>
    </physiologicalReaction>
</comment>
<keyword evidence="11" id="KW-1185">Reference proteome</keyword>
<dbReference type="CDD" id="cd02440">
    <property type="entry name" value="AdoMet_MTases"/>
    <property type="match status" value="1"/>
</dbReference>
<dbReference type="PANTHER" id="PTHR14741:SF32">
    <property type="entry name" value="TRIMETHYLGUANOSINE SYNTHASE"/>
    <property type="match status" value="1"/>
</dbReference>
<comment type="similarity">
    <text evidence="2">Belongs to the methyltransferase superfamily. Trimethylguanosine synthase family.</text>
</comment>
<feature type="region of interest" description="Disordered" evidence="8">
    <location>
        <begin position="34"/>
        <end position="54"/>
    </location>
</feature>
<dbReference type="STRING" id="106549.A0A540N4M3"/>
<dbReference type="InterPro" id="IPR001202">
    <property type="entry name" value="WW_dom"/>
</dbReference>
<evidence type="ECO:0000256" key="5">
    <source>
        <dbReference type="ARBA" id="ARBA00048763"/>
    </source>
</evidence>
<comment type="catalytic activity">
    <reaction evidence="5">
        <text>a 5'-end (N(2),N(7)-dimethyl 5'-triphosphoguanosine)-ribonucleoside in snRNA + S-adenosyl-L-methionine = a 5'-end (N(2),N(2),N(7)-trimethyl 5'-triphosphoguanosine)-ribonucleoside in snRNA + S-adenosyl-L-homocysteine + H(+)</text>
        <dbReference type="Rhea" id="RHEA:78479"/>
        <dbReference type="Rhea" id="RHEA-COMP:19087"/>
        <dbReference type="Rhea" id="RHEA-COMP:19089"/>
        <dbReference type="ChEBI" id="CHEBI:15378"/>
        <dbReference type="ChEBI" id="CHEBI:57856"/>
        <dbReference type="ChEBI" id="CHEBI:59789"/>
        <dbReference type="ChEBI" id="CHEBI:167623"/>
        <dbReference type="ChEBI" id="CHEBI:172880"/>
    </reaction>
    <physiologicalReaction direction="left-to-right" evidence="5">
        <dbReference type="Rhea" id="RHEA:78480"/>
    </physiologicalReaction>
</comment>
<evidence type="ECO:0000256" key="7">
    <source>
        <dbReference type="ARBA" id="ARBA00049790"/>
    </source>
</evidence>